<evidence type="ECO:0000313" key="1">
    <source>
        <dbReference type="EMBL" id="EWZ01083.1"/>
    </source>
</evidence>
<gene>
    <name evidence="1" type="ORF">FOYG_00765</name>
</gene>
<evidence type="ECO:0000313" key="2">
    <source>
        <dbReference type="Proteomes" id="UP000030753"/>
    </source>
</evidence>
<sequence>MARWNSLPQEIRGMILRYTVIHGRIAPYAPVSIEWRDAIEKTFRHLRIQASSSDACGRAPTLNIKHTKHPKWWDGSYNLSLDDRAIGVAAERLFQAVESFPSQNDLMLEINVYEPMSYSEEWLKGHHYGGPGEQDEDMCLLSTSEPRDLATPPRKAL</sequence>
<dbReference type="EMBL" id="JH717839">
    <property type="protein sequence ID" value="EWZ01083.1"/>
    <property type="molecule type" value="Genomic_DNA"/>
</dbReference>
<accession>W9J259</accession>
<proteinExistence type="predicted"/>
<dbReference type="OrthoDB" id="4688861at2759"/>
<dbReference type="HOGENOM" id="CLU_092861_0_0_1"/>
<organism evidence="1 2">
    <name type="scientific">Fusarium oxysporum NRRL 32931</name>
    <dbReference type="NCBI Taxonomy" id="660029"/>
    <lineage>
        <taxon>Eukaryota</taxon>
        <taxon>Fungi</taxon>
        <taxon>Dikarya</taxon>
        <taxon>Ascomycota</taxon>
        <taxon>Pezizomycotina</taxon>
        <taxon>Sordariomycetes</taxon>
        <taxon>Hypocreomycetidae</taxon>
        <taxon>Hypocreales</taxon>
        <taxon>Nectriaceae</taxon>
        <taxon>Fusarium</taxon>
        <taxon>Fusarium oxysporum species complex</taxon>
    </lineage>
</organism>
<reference evidence="1 2" key="1">
    <citation type="submission" date="2011-06" db="EMBL/GenBank/DDBJ databases">
        <title>The Genome Sequence of Fusarium oxysporum FOSC 3-a.</title>
        <authorList>
            <consortium name="The Broad Institute Genome Sequencing Platform"/>
            <person name="Ma L.-J."/>
            <person name="Gale L.R."/>
            <person name="Schwartz D.C."/>
            <person name="Zhou S."/>
            <person name="Corby-Kistler H."/>
            <person name="Young S.K."/>
            <person name="Zeng Q."/>
            <person name="Gargeya S."/>
            <person name="Fitzgerald M."/>
            <person name="Haas B."/>
            <person name="Abouelleil A."/>
            <person name="Alvarado L."/>
            <person name="Arachchi H.M."/>
            <person name="Berlin A."/>
            <person name="Brown A."/>
            <person name="Chapman S.B."/>
            <person name="Chen Z."/>
            <person name="Dunbar C."/>
            <person name="Freedman E."/>
            <person name="Gearin G."/>
            <person name="Gellesch M."/>
            <person name="Goldberg J."/>
            <person name="Griggs A."/>
            <person name="Gujja S."/>
            <person name="Heiman D."/>
            <person name="Howarth C."/>
            <person name="Larson L."/>
            <person name="Lui A."/>
            <person name="MacDonald P.J.P."/>
            <person name="Mehta T."/>
            <person name="Montmayeur A."/>
            <person name="Murphy C."/>
            <person name="Neiman D."/>
            <person name="Pearson M."/>
            <person name="Priest M."/>
            <person name="Roberts A."/>
            <person name="Saif S."/>
            <person name="Shea T."/>
            <person name="Shenoy N."/>
            <person name="Sisk P."/>
            <person name="Stolte C."/>
            <person name="Sykes S."/>
            <person name="Wortman J."/>
            <person name="Nusbaum C."/>
            <person name="Birren B."/>
        </authorList>
    </citation>
    <scope>NUCLEOTIDE SEQUENCE [LARGE SCALE GENOMIC DNA]</scope>
    <source>
        <strain evidence="2">FOSC 3-a</strain>
    </source>
</reference>
<name>W9J259_FUSOX</name>
<dbReference type="AlphaFoldDB" id="W9J259"/>
<dbReference type="Proteomes" id="UP000030753">
    <property type="component" value="Unassembled WGS sequence"/>
</dbReference>
<protein>
    <submittedName>
        <fullName evidence="1">Uncharacterized protein</fullName>
    </submittedName>
</protein>